<dbReference type="GO" id="GO:1990904">
    <property type="term" value="C:ribonucleoprotein complex"/>
    <property type="evidence" value="ECO:0007669"/>
    <property type="project" value="UniProtKB-KW"/>
</dbReference>
<dbReference type="Gene3D" id="1.10.287.310">
    <property type="match status" value="1"/>
</dbReference>
<dbReference type="NCBIfam" id="TIGR00012">
    <property type="entry name" value="L29"/>
    <property type="match status" value="1"/>
</dbReference>
<accession>A0A1G1W7X7</accession>
<dbReference type="InterPro" id="IPR036049">
    <property type="entry name" value="Ribosomal_uL29_sf"/>
</dbReference>
<comment type="caution">
    <text evidence="6">The sequence shown here is derived from an EMBL/GenBank/DDBJ whole genome shotgun (WGS) entry which is preliminary data.</text>
</comment>
<dbReference type="HAMAP" id="MF_00374">
    <property type="entry name" value="Ribosomal_uL29"/>
    <property type="match status" value="1"/>
</dbReference>
<evidence type="ECO:0000256" key="4">
    <source>
        <dbReference type="ARBA" id="ARBA00035204"/>
    </source>
</evidence>
<evidence type="ECO:0000256" key="2">
    <source>
        <dbReference type="ARBA" id="ARBA00022980"/>
    </source>
</evidence>
<evidence type="ECO:0000313" key="6">
    <source>
        <dbReference type="EMBL" id="OGY23779.1"/>
    </source>
</evidence>
<protein>
    <recommendedName>
        <fullName evidence="4 5">Large ribosomal subunit protein uL29</fullName>
    </recommendedName>
</protein>
<name>A0A1G1W7X7_9BACT</name>
<sequence length="65" mass="7446">MLKSKDLNGKNLKELRILTSELKKKIFDLNLMHVSKKLKDTGEIKKNKKDLARVLTVIKGKELGI</sequence>
<dbReference type="GO" id="GO:0003735">
    <property type="term" value="F:structural constituent of ribosome"/>
    <property type="evidence" value="ECO:0007669"/>
    <property type="project" value="InterPro"/>
</dbReference>
<dbReference type="GO" id="GO:0005840">
    <property type="term" value="C:ribosome"/>
    <property type="evidence" value="ECO:0007669"/>
    <property type="project" value="UniProtKB-KW"/>
</dbReference>
<dbReference type="InterPro" id="IPR001854">
    <property type="entry name" value="Ribosomal_uL29"/>
</dbReference>
<dbReference type="GO" id="GO:0006412">
    <property type="term" value="P:translation"/>
    <property type="evidence" value="ECO:0007669"/>
    <property type="project" value="UniProtKB-UniRule"/>
</dbReference>
<evidence type="ECO:0000256" key="3">
    <source>
        <dbReference type="ARBA" id="ARBA00023274"/>
    </source>
</evidence>
<gene>
    <name evidence="5" type="primary">rpmC</name>
    <name evidence="6" type="ORF">A2Y57_04625</name>
</gene>
<evidence type="ECO:0000256" key="5">
    <source>
        <dbReference type="HAMAP-Rule" id="MF_00374"/>
    </source>
</evidence>
<dbReference type="Proteomes" id="UP000177103">
    <property type="component" value="Unassembled WGS sequence"/>
</dbReference>
<organism evidence="6 7">
    <name type="scientific">Candidatus Woykebacteria bacterium RBG_13_40_7b</name>
    <dbReference type="NCBI Taxonomy" id="1802594"/>
    <lineage>
        <taxon>Bacteria</taxon>
        <taxon>Candidatus Woykeibacteriota</taxon>
    </lineage>
</organism>
<dbReference type="AlphaFoldDB" id="A0A1G1W7X7"/>
<comment type="similarity">
    <text evidence="1 5">Belongs to the universal ribosomal protein uL29 family.</text>
</comment>
<evidence type="ECO:0000256" key="1">
    <source>
        <dbReference type="ARBA" id="ARBA00009254"/>
    </source>
</evidence>
<evidence type="ECO:0000313" key="7">
    <source>
        <dbReference type="Proteomes" id="UP000177103"/>
    </source>
</evidence>
<keyword evidence="3 5" id="KW-0687">Ribonucleoprotein</keyword>
<dbReference type="Pfam" id="PF00831">
    <property type="entry name" value="Ribosomal_L29"/>
    <property type="match status" value="1"/>
</dbReference>
<dbReference type="SUPFAM" id="SSF46561">
    <property type="entry name" value="Ribosomal protein L29 (L29p)"/>
    <property type="match status" value="1"/>
</dbReference>
<reference evidence="6 7" key="1">
    <citation type="journal article" date="2016" name="Nat. Commun.">
        <title>Thousands of microbial genomes shed light on interconnected biogeochemical processes in an aquifer system.</title>
        <authorList>
            <person name="Anantharaman K."/>
            <person name="Brown C.T."/>
            <person name="Hug L.A."/>
            <person name="Sharon I."/>
            <person name="Castelle C.J."/>
            <person name="Probst A.J."/>
            <person name="Thomas B.C."/>
            <person name="Singh A."/>
            <person name="Wilkins M.J."/>
            <person name="Karaoz U."/>
            <person name="Brodie E.L."/>
            <person name="Williams K.H."/>
            <person name="Hubbard S.S."/>
            <person name="Banfield J.F."/>
        </authorList>
    </citation>
    <scope>NUCLEOTIDE SEQUENCE [LARGE SCALE GENOMIC DNA]</scope>
</reference>
<proteinExistence type="inferred from homology"/>
<dbReference type="EMBL" id="MHCQ01000039">
    <property type="protein sequence ID" value="OGY23779.1"/>
    <property type="molecule type" value="Genomic_DNA"/>
</dbReference>
<keyword evidence="2 5" id="KW-0689">Ribosomal protein</keyword>